<dbReference type="SUPFAM" id="SSF49723">
    <property type="entry name" value="Lipase/lipooxygenase domain (PLAT/LH2 domain)"/>
    <property type="match status" value="17"/>
</dbReference>
<feature type="domain" description="PLAT" evidence="3">
    <location>
        <begin position="2395"/>
        <end position="2511"/>
    </location>
</feature>
<feature type="domain" description="PLAT" evidence="3">
    <location>
        <begin position="2254"/>
        <end position="2378"/>
    </location>
</feature>
<comment type="caution">
    <text evidence="1">Lacks conserved residue(s) required for the propagation of feature annotation.</text>
</comment>
<feature type="domain" description="PLAT" evidence="3">
    <location>
        <begin position="1409"/>
        <end position="1527"/>
    </location>
</feature>
<evidence type="ECO:0000313" key="4">
    <source>
        <dbReference type="EMBL" id="KAK1176085.1"/>
    </source>
</evidence>
<feature type="domain" description="PLAT" evidence="3">
    <location>
        <begin position="707"/>
        <end position="822"/>
    </location>
</feature>
<feature type="domain" description="PLAT" evidence="3">
    <location>
        <begin position="578"/>
        <end position="694"/>
    </location>
</feature>
<dbReference type="PANTHER" id="PTHR45901:SF3">
    <property type="entry name" value="LIPOXYGENASE HOMOLOGY DOMAIN-CONTAINING PROTEIN 1"/>
    <property type="match status" value="1"/>
</dbReference>
<dbReference type="InterPro" id="IPR052970">
    <property type="entry name" value="Inner_ear_hair_cell_LOXHD"/>
</dbReference>
<feature type="domain" description="PLAT" evidence="3">
    <location>
        <begin position="1694"/>
        <end position="1812"/>
    </location>
</feature>
<dbReference type="Pfam" id="PF01477">
    <property type="entry name" value="PLAT"/>
    <property type="match status" value="17"/>
</dbReference>
<evidence type="ECO:0000313" key="5">
    <source>
        <dbReference type="Proteomes" id="UP001230051"/>
    </source>
</evidence>
<feature type="domain" description="PLAT" evidence="3">
    <location>
        <begin position="977"/>
        <end position="1096"/>
    </location>
</feature>
<dbReference type="CDD" id="cd01756">
    <property type="entry name" value="PLAT_repeat"/>
    <property type="match status" value="14"/>
</dbReference>
<keyword evidence="5" id="KW-1185">Reference proteome</keyword>
<reference evidence="4" key="1">
    <citation type="submission" date="2022-02" db="EMBL/GenBank/DDBJ databases">
        <title>Atlantic sturgeon de novo genome assembly.</title>
        <authorList>
            <person name="Stock M."/>
            <person name="Klopp C."/>
            <person name="Guiguen Y."/>
            <person name="Cabau C."/>
            <person name="Parinello H."/>
            <person name="Santidrian Yebra-Pimentel E."/>
            <person name="Kuhl H."/>
            <person name="Dirks R.P."/>
            <person name="Guessner J."/>
            <person name="Wuertz S."/>
            <person name="Du K."/>
            <person name="Schartl M."/>
        </authorList>
    </citation>
    <scope>NUCLEOTIDE SEQUENCE</scope>
    <source>
        <strain evidence="4">STURGEONOMICS-FGT-2020</strain>
        <tissue evidence="4">Whole blood</tissue>
    </source>
</reference>
<dbReference type="InterPro" id="IPR036392">
    <property type="entry name" value="PLAT/LH2_dom_sf"/>
</dbReference>
<dbReference type="InterPro" id="IPR001024">
    <property type="entry name" value="PLAT/LH2_dom"/>
</dbReference>
<feature type="compositionally biased region" description="Polar residues" evidence="2">
    <location>
        <begin position="165"/>
        <end position="175"/>
    </location>
</feature>
<dbReference type="PROSITE" id="PS50095">
    <property type="entry name" value="PLAT"/>
    <property type="match status" value="17"/>
</dbReference>
<dbReference type="Gene3D" id="2.40.180.10">
    <property type="entry name" value="Catalase core domain"/>
    <property type="match status" value="14"/>
</dbReference>
<dbReference type="Gene3D" id="2.60.60.20">
    <property type="entry name" value="PLAT/LH2 domain"/>
    <property type="match status" value="3"/>
</dbReference>
<dbReference type="Proteomes" id="UP001230051">
    <property type="component" value="Unassembled WGS sequence"/>
</dbReference>
<feature type="domain" description="PLAT" evidence="3">
    <location>
        <begin position="1262"/>
        <end position="1379"/>
    </location>
</feature>
<evidence type="ECO:0000256" key="2">
    <source>
        <dbReference type="SAM" id="MobiDB-lite"/>
    </source>
</evidence>
<feature type="domain" description="PLAT" evidence="3">
    <location>
        <begin position="2123"/>
        <end position="2241"/>
    </location>
</feature>
<dbReference type="EMBL" id="JAGXEW010000001">
    <property type="protein sequence ID" value="KAK1176085.1"/>
    <property type="molecule type" value="Genomic_DNA"/>
</dbReference>
<gene>
    <name evidence="4" type="ORF">AOXY_G892</name>
</gene>
<evidence type="ECO:0000259" key="3">
    <source>
        <dbReference type="PROSITE" id="PS50095"/>
    </source>
</evidence>
<feature type="domain" description="PLAT" evidence="3">
    <location>
        <begin position="1107"/>
        <end position="1252"/>
    </location>
</feature>
<accession>A0AAD8GK05</accession>
<protein>
    <recommendedName>
        <fullName evidence="3">PLAT domain-containing protein</fullName>
    </recommendedName>
</protein>
<feature type="domain" description="PLAT" evidence="3">
    <location>
        <begin position="1864"/>
        <end position="1982"/>
    </location>
</feature>
<proteinExistence type="predicted"/>
<dbReference type="SMART" id="SM00308">
    <property type="entry name" value="LH2"/>
    <property type="match status" value="15"/>
</dbReference>
<feature type="region of interest" description="Disordered" evidence="2">
    <location>
        <begin position="147"/>
        <end position="175"/>
    </location>
</feature>
<comment type="caution">
    <text evidence="4">The sequence shown here is derived from an EMBL/GenBank/DDBJ whole genome shotgun (WGS) entry which is preliminary data.</text>
</comment>
<organism evidence="4 5">
    <name type="scientific">Acipenser oxyrinchus oxyrinchus</name>
    <dbReference type="NCBI Taxonomy" id="40147"/>
    <lineage>
        <taxon>Eukaryota</taxon>
        <taxon>Metazoa</taxon>
        <taxon>Chordata</taxon>
        <taxon>Craniata</taxon>
        <taxon>Vertebrata</taxon>
        <taxon>Euteleostomi</taxon>
        <taxon>Actinopterygii</taxon>
        <taxon>Chondrostei</taxon>
        <taxon>Acipenseriformes</taxon>
        <taxon>Acipenseridae</taxon>
        <taxon>Acipenser</taxon>
    </lineage>
</organism>
<feature type="domain" description="PLAT" evidence="3">
    <location>
        <begin position="835"/>
        <end position="955"/>
    </location>
</feature>
<feature type="domain" description="PLAT" evidence="3">
    <location>
        <begin position="454"/>
        <end position="569"/>
    </location>
</feature>
<dbReference type="PANTHER" id="PTHR45901">
    <property type="entry name" value="PROTEIN CBG12474"/>
    <property type="match status" value="1"/>
</dbReference>
<feature type="domain" description="PLAT" evidence="3">
    <location>
        <begin position="1540"/>
        <end position="1665"/>
    </location>
</feature>
<feature type="domain" description="PLAT" evidence="3">
    <location>
        <begin position="325"/>
        <end position="442"/>
    </location>
</feature>
<feature type="domain" description="PLAT" evidence="3">
    <location>
        <begin position="182"/>
        <end position="307"/>
    </location>
</feature>
<sequence>MPSQIQYYNSSPSVSGILNPQTSQNAVGSIRARDPFPKNTVPRIRPATGFQFRDVSPPRGKPVWNDARTKTDTCTGSLRRFRVSLNHRPVESTLSRRAPFASRTVSASVSGHRFKNEHMDTFPQYIPLNDPHLFDYYARRFGLQVTPRPPLSAKRPKSAPLDRFQGSQASITRSGSATGGKVLYKVTVKTGDKKNAGTDAKVYLRMKGLKGKFNKKRLFKSSGSDKYAETSTFQFSRGSCHTFKVYGPEIGDIKNIILEHDGLEKQQAWYVEEVSVINTVRDKSWCFPCKSWLSLFHTDCQLSRTFTPAGKTDLALAGKTHPKSTVYEVVTITGDVRGAGTDANIFVTLFGEYGITPKVHLASKSRTAFEKNKTDVFRIKTNNVGQIKKIRIEHDNTGMNASWFLDRAVVTDMNRPHLRYYFPCNNWLSREEGDGLYVRDLLGSLNPMDVPKLNKYIVSVFTPDIKGSGTDADVFLNIFGENGDTGERRLDNDKNNFERGSEDKFTIEAPNLGRLRKITIGHNNKGSSAGWFLDKVIVDDMGNKAVYEFPVNRWFAMDEDDGKIQRDIMVGGSQATGIVYNISVVTGKVRGAGTNSKVHILMHGSKGIKNSGKIFLEGGQFERGLIDIFNVEIAALLSPLSRVTIGHDNNGVSSGWFCEKVIVYCPFTGIEQTFPCDKWLDEDEGDGLIERELYEMVSLRQKKQKKLPWSLWIWTSDIKNAGSDANVFLQIYGEKGKSDEMRLDNNSDNFETGQTDKFMIELPDLGDLFKLRIWHEKRNPFAGWHLNKVTLLKTLSKEKYTFNCGRWLDMNEDDNEIIRELPAEGLLVKKPLPIVKYRITIYTGTKSGSGTDASVFICLYGDIGDTGERVLYASKNNVNKFESGNADEFLIEAVSLKQVRRVRIGHNGRGGGCGWFLDKVVVREEGQPETQAVEFPCNRQVLHNTYSEFQWLDRNEDDGQIVRELVPAGEAPMLRNISYHIAVKTGNIPGASSDSKVFVKLYGEKGDTNKQLLVVSDNDLRNYFETGHTDIFTIDTIDIGKINRLLIGHNNEGLRAGWFLDSVQIKVPVHGKQYMFPSHRWLCKDEADGKVEVEIYPSEILDIEKLDNYEITVHTGNVRAAGTNASVFIQIYGEKGKTELISLQNRSNNFERGSTEVFKVEAAGVGKLFKIRIGHNGRGAMDGWYLESVIIKHLTTSIVPQEDKKKKKKKKKAAEEEGEGGQPEEVVETYTFLCQRWLARDEGDGELVVELLPEDSEDLEENTYEVHVFTGSVLGAGTDANVYINVYGEMGDTGERHLKKSNNLNKFEKGQEDIFTIPATDLGLLKKLRIRHDNSQAQAAWFLDRVEIIDGKDDTTYYFPCERWLATDEDDGQIARELVPVDEAFMKKNSDSDEQSQATLGLEQKAQSTTYTVTVKTGDKKYAGTDANVFITLHGDKDDTGIVNLKASKTYKNKFERGQIDVFTVEAVDIGMLKKIRIGHDCLGNSSGWFLDWVEIDAPSLGQKLRFPCGRWLDKAEDDGATERDLFPANLQTQEYIPFVPYEITAYTSDIYGAGTDADVFIVLYGRDSICTQQKSLCVNKRERRMYFERGAADKFIVELEDVGDVIEKIRIGHDGKGINSGWHLDRVEVRRLLPKGKGSETAIFPCERWLAKSEDDGEIVRELVPSEIIQEKLLRDGTLKRTESIVEDALETHTYTVSVYTGDVYSAGTDANVFLTIYGDLGDTGERKLSKSETNSNKFERGQVDKFTIEAVDLGQIYKLNIRHDNTMMSADWYLDQVEIMDMDTEETYLFQCERWLSKNKEDKKIERVLYVKGYDGERISLNSSKKSLKDSSLSLKTLDSNMNKKNKRKSILDEIIEEGATISYHITISTGSERDSGTTSRAYIIIIGSHQVQTARLWLDLPEDKTGFAPGSMEKFQVEGADVGEIKKIELGHDGATPESCWLVDELAVAVPTKGVMYIFQCKCWLAKDRGDGLTARIFSILDADSINIGQKVLYEVTVVTGDTQNAGTDANIYMSVFGANGTTEEILLCKNGNRFERGQEDTFAMEIDDVAPLRKIRIRTDGKGSRPDWFLNKIIMQNMSTQEVSVFTYNEWLSKTRGPKRTTMCELAAVIDDEEMVEKTTYTIMVKTSDISGAGTDANVYIIVFGENGDTGTIPLKECNNTNKFERKQMDVFKFPEMLSLGELSKVRVWHDNKGVSAGWHLEFIEVKDETMDKTFRFHCDRWLAKNEDDGQIIRELPCANNDVLDFTDRTKYEILTVTSDRDDADTKENVWIVLEGNKGRSKEFLLENSTKKKKFLRGATDKFDFSSKNVGDIANICLGHCPKEGKKFSSKNDAYWHVEEIIVTERELGNKYIFRCKAKIPLSAKRDDFMSFECAKAVESFASKARSLVPVKYEIIIITGGEKGAGTDANVFITIYGSNGDSGKRALQQKFRNLFERGRTDRFIVEMLDLGEIHKVKVEHDNSSMSPGWLLDRVEITNTATGVTTLFLCGKWLDKKRGDGQTWRVLYPK</sequence>
<evidence type="ECO:0000256" key="1">
    <source>
        <dbReference type="PROSITE-ProRule" id="PRU00152"/>
    </source>
</evidence>
<name>A0AAD8GK05_ACIOX</name>
<feature type="region of interest" description="Disordered" evidence="2">
    <location>
        <begin position="1202"/>
        <end position="1224"/>
    </location>
</feature>
<feature type="domain" description="PLAT" evidence="3">
    <location>
        <begin position="1995"/>
        <end position="2110"/>
    </location>
</feature>